<comment type="caution">
    <text evidence="2">The sequence shown here is derived from an EMBL/GenBank/DDBJ whole genome shotgun (WGS) entry which is preliminary data.</text>
</comment>
<keyword evidence="3" id="KW-1185">Reference proteome</keyword>
<protein>
    <submittedName>
        <fullName evidence="2">Uncharacterized protein</fullName>
    </submittedName>
</protein>
<reference evidence="2" key="1">
    <citation type="submission" date="2023-11" db="EMBL/GenBank/DDBJ databases">
        <title>Genome assemblies of two species of porcelain crab, Petrolisthes cinctipes and Petrolisthes manimaculis (Anomura: Porcellanidae).</title>
        <authorList>
            <person name="Angst P."/>
        </authorList>
    </citation>
    <scope>NUCLEOTIDE SEQUENCE</scope>
    <source>
        <strain evidence="2">PB745_02</strain>
        <tissue evidence="2">Gill</tissue>
    </source>
</reference>
<sequence>MAAPSTITHHYHPFLLLLLLLPSCLAFPPYTERVRLALSSIVSSKCVCGPIKAPAAHAKVRSRHTGRPSTNVIRGAQESRELLGVQESRELLGVQESRELRGVQESRELHLSPCHLLHDHLFYPSTLRHPHLHSLPLDHPIPS</sequence>
<evidence type="ECO:0000313" key="2">
    <source>
        <dbReference type="EMBL" id="KAK4313957.1"/>
    </source>
</evidence>
<keyword evidence="1" id="KW-0732">Signal</keyword>
<feature type="signal peptide" evidence="1">
    <location>
        <begin position="1"/>
        <end position="26"/>
    </location>
</feature>
<dbReference type="Proteomes" id="UP001292094">
    <property type="component" value="Unassembled WGS sequence"/>
</dbReference>
<dbReference type="AlphaFoldDB" id="A0AAE1PVW3"/>
<proteinExistence type="predicted"/>
<feature type="chain" id="PRO_5041923029" evidence="1">
    <location>
        <begin position="27"/>
        <end position="143"/>
    </location>
</feature>
<name>A0AAE1PVW3_9EUCA</name>
<gene>
    <name evidence="2" type="ORF">Pmani_014754</name>
</gene>
<accession>A0AAE1PVW3</accession>
<evidence type="ECO:0000313" key="3">
    <source>
        <dbReference type="Proteomes" id="UP001292094"/>
    </source>
</evidence>
<evidence type="ECO:0000256" key="1">
    <source>
        <dbReference type="SAM" id="SignalP"/>
    </source>
</evidence>
<organism evidence="2 3">
    <name type="scientific">Petrolisthes manimaculis</name>
    <dbReference type="NCBI Taxonomy" id="1843537"/>
    <lineage>
        <taxon>Eukaryota</taxon>
        <taxon>Metazoa</taxon>
        <taxon>Ecdysozoa</taxon>
        <taxon>Arthropoda</taxon>
        <taxon>Crustacea</taxon>
        <taxon>Multicrustacea</taxon>
        <taxon>Malacostraca</taxon>
        <taxon>Eumalacostraca</taxon>
        <taxon>Eucarida</taxon>
        <taxon>Decapoda</taxon>
        <taxon>Pleocyemata</taxon>
        <taxon>Anomura</taxon>
        <taxon>Galatheoidea</taxon>
        <taxon>Porcellanidae</taxon>
        <taxon>Petrolisthes</taxon>
    </lineage>
</organism>
<dbReference type="EMBL" id="JAWZYT010001253">
    <property type="protein sequence ID" value="KAK4313957.1"/>
    <property type="molecule type" value="Genomic_DNA"/>
</dbReference>